<dbReference type="GO" id="GO:0005829">
    <property type="term" value="C:cytosol"/>
    <property type="evidence" value="ECO:0007669"/>
    <property type="project" value="TreeGrafter"/>
</dbReference>
<feature type="domain" description="Ubiquitin-like" evidence="1">
    <location>
        <begin position="4"/>
        <end position="77"/>
    </location>
</feature>
<reference evidence="2" key="1">
    <citation type="submission" date="2022-08" db="EMBL/GenBank/DDBJ databases">
        <authorList>
            <person name="Gutierrez-Valencia J."/>
        </authorList>
    </citation>
    <scope>NUCLEOTIDE SEQUENCE</scope>
</reference>
<dbReference type="InterPro" id="IPR029071">
    <property type="entry name" value="Ubiquitin-like_domsf"/>
</dbReference>
<sequence length="96" mass="10795">MMVAVEVMTGSLFHVNVEEDNAKVADLKRAIAAQQKLPFDRMILLLGDGCCISDDDDDLTLDECGIHDNGSRIYLFFTPIDDGSSDDFIFTWWEAF</sequence>
<organism evidence="2 3">
    <name type="scientific">Linum tenue</name>
    <dbReference type="NCBI Taxonomy" id="586396"/>
    <lineage>
        <taxon>Eukaryota</taxon>
        <taxon>Viridiplantae</taxon>
        <taxon>Streptophyta</taxon>
        <taxon>Embryophyta</taxon>
        <taxon>Tracheophyta</taxon>
        <taxon>Spermatophyta</taxon>
        <taxon>Magnoliopsida</taxon>
        <taxon>eudicotyledons</taxon>
        <taxon>Gunneridae</taxon>
        <taxon>Pentapetalae</taxon>
        <taxon>rosids</taxon>
        <taxon>fabids</taxon>
        <taxon>Malpighiales</taxon>
        <taxon>Linaceae</taxon>
        <taxon>Linum</taxon>
    </lineage>
</organism>
<comment type="caution">
    <text evidence="2">The sequence shown here is derived from an EMBL/GenBank/DDBJ whole genome shotgun (WGS) entry which is preliminary data.</text>
</comment>
<dbReference type="Gene3D" id="3.10.20.90">
    <property type="entry name" value="Phosphatidylinositol 3-kinase Catalytic Subunit, Chain A, domain 1"/>
    <property type="match status" value="1"/>
</dbReference>
<name>A0AAV0LAJ7_9ROSI</name>
<dbReference type="GO" id="GO:0043161">
    <property type="term" value="P:proteasome-mediated ubiquitin-dependent protein catabolic process"/>
    <property type="evidence" value="ECO:0007669"/>
    <property type="project" value="TreeGrafter"/>
</dbReference>
<dbReference type="SUPFAM" id="SSF54236">
    <property type="entry name" value="Ubiquitin-like"/>
    <property type="match status" value="1"/>
</dbReference>
<protein>
    <recommendedName>
        <fullName evidence="1">Ubiquitin-like domain-containing protein</fullName>
    </recommendedName>
</protein>
<proteinExistence type="predicted"/>
<dbReference type="Pfam" id="PF00240">
    <property type="entry name" value="ubiquitin"/>
    <property type="match status" value="1"/>
</dbReference>
<keyword evidence="3" id="KW-1185">Reference proteome</keyword>
<dbReference type="GO" id="GO:0070628">
    <property type="term" value="F:proteasome binding"/>
    <property type="evidence" value="ECO:0007669"/>
    <property type="project" value="TreeGrafter"/>
</dbReference>
<dbReference type="PANTHER" id="PTHR10621:SF61">
    <property type="entry name" value="UBIQUITIN FAMILY PROTEIN"/>
    <property type="match status" value="1"/>
</dbReference>
<dbReference type="EMBL" id="CAMGYJ010000006">
    <property type="protein sequence ID" value="CAI0430650.1"/>
    <property type="molecule type" value="Genomic_DNA"/>
</dbReference>
<accession>A0AAV0LAJ7</accession>
<dbReference type="Proteomes" id="UP001154282">
    <property type="component" value="Unassembled WGS sequence"/>
</dbReference>
<dbReference type="GO" id="GO:0031593">
    <property type="term" value="F:polyubiquitin modification-dependent protein binding"/>
    <property type="evidence" value="ECO:0007669"/>
    <property type="project" value="TreeGrafter"/>
</dbReference>
<evidence type="ECO:0000259" key="1">
    <source>
        <dbReference type="Pfam" id="PF00240"/>
    </source>
</evidence>
<evidence type="ECO:0000313" key="3">
    <source>
        <dbReference type="Proteomes" id="UP001154282"/>
    </source>
</evidence>
<evidence type="ECO:0000313" key="2">
    <source>
        <dbReference type="EMBL" id="CAI0430650.1"/>
    </source>
</evidence>
<gene>
    <name evidence="2" type="ORF">LITE_LOCUS22708</name>
</gene>
<dbReference type="GO" id="GO:0005654">
    <property type="term" value="C:nucleoplasm"/>
    <property type="evidence" value="ECO:0007669"/>
    <property type="project" value="TreeGrafter"/>
</dbReference>
<dbReference type="GO" id="GO:0043130">
    <property type="term" value="F:ubiquitin binding"/>
    <property type="evidence" value="ECO:0007669"/>
    <property type="project" value="TreeGrafter"/>
</dbReference>
<dbReference type="CDD" id="cd17039">
    <property type="entry name" value="Ubl_ubiquitin_like"/>
    <property type="match status" value="1"/>
</dbReference>
<dbReference type="AlphaFoldDB" id="A0AAV0LAJ7"/>
<dbReference type="PANTHER" id="PTHR10621">
    <property type="entry name" value="UV EXCISION REPAIR PROTEIN RAD23"/>
    <property type="match status" value="1"/>
</dbReference>
<dbReference type="InterPro" id="IPR000626">
    <property type="entry name" value="Ubiquitin-like_dom"/>
</dbReference>